<reference evidence="1" key="1">
    <citation type="journal article" date="2020" name="Nat. Commun.">
        <title>Large-scale genome sequencing of mycorrhizal fungi provides insights into the early evolution of symbiotic traits.</title>
        <authorList>
            <person name="Miyauchi S."/>
            <person name="Kiss E."/>
            <person name="Kuo A."/>
            <person name="Drula E."/>
            <person name="Kohler A."/>
            <person name="Sanchez-Garcia M."/>
            <person name="Morin E."/>
            <person name="Andreopoulos B."/>
            <person name="Barry K.W."/>
            <person name="Bonito G."/>
            <person name="Buee M."/>
            <person name="Carver A."/>
            <person name="Chen C."/>
            <person name="Cichocki N."/>
            <person name="Clum A."/>
            <person name="Culley D."/>
            <person name="Crous P.W."/>
            <person name="Fauchery L."/>
            <person name="Girlanda M."/>
            <person name="Hayes R.D."/>
            <person name="Keri Z."/>
            <person name="LaButti K."/>
            <person name="Lipzen A."/>
            <person name="Lombard V."/>
            <person name="Magnuson J."/>
            <person name="Maillard F."/>
            <person name="Murat C."/>
            <person name="Nolan M."/>
            <person name="Ohm R.A."/>
            <person name="Pangilinan J."/>
            <person name="Pereira M.F."/>
            <person name="Perotto S."/>
            <person name="Peter M."/>
            <person name="Pfister S."/>
            <person name="Riley R."/>
            <person name="Sitrit Y."/>
            <person name="Stielow J.B."/>
            <person name="Szollosi G."/>
            <person name="Zifcakova L."/>
            <person name="Stursova M."/>
            <person name="Spatafora J.W."/>
            <person name="Tedersoo L."/>
            <person name="Vaario L.M."/>
            <person name="Yamada A."/>
            <person name="Yan M."/>
            <person name="Wang P."/>
            <person name="Xu J."/>
            <person name="Bruns T."/>
            <person name="Baldrian P."/>
            <person name="Vilgalys R."/>
            <person name="Dunand C."/>
            <person name="Henrissat B."/>
            <person name="Grigoriev I.V."/>
            <person name="Hibbett D."/>
            <person name="Nagy L.G."/>
            <person name="Martin F.M."/>
        </authorList>
    </citation>
    <scope>NUCLEOTIDE SEQUENCE</scope>
    <source>
        <strain evidence="1">UP504</strain>
    </source>
</reference>
<sequence>MRSNSLQGRTSSARHSSLTLERLDPNYNAHTANMVFSLVNVLPPTRSVLQTTVQKSAQAQQDSLVSSRSSCGVLRNSISDSHRKARVNQTVVDTVVLLRVRLPLGSLAQFVEYKLDNVDNALYHLHSVIITPLNLDEAPHTPSSMAIVAHGSDLLAESQ</sequence>
<dbReference type="AlphaFoldDB" id="A0A9P6BA72"/>
<dbReference type="Proteomes" id="UP000886523">
    <property type="component" value="Unassembled WGS sequence"/>
</dbReference>
<keyword evidence="2" id="KW-1185">Reference proteome</keyword>
<protein>
    <submittedName>
        <fullName evidence="1">Uncharacterized protein</fullName>
    </submittedName>
</protein>
<evidence type="ECO:0000313" key="2">
    <source>
        <dbReference type="Proteomes" id="UP000886523"/>
    </source>
</evidence>
<name>A0A9P6BA72_9AGAM</name>
<accession>A0A9P6BA72</accession>
<dbReference type="EMBL" id="MU128913">
    <property type="protein sequence ID" value="KAF9520122.1"/>
    <property type="molecule type" value="Genomic_DNA"/>
</dbReference>
<proteinExistence type="predicted"/>
<gene>
    <name evidence="1" type="ORF">BS47DRAFT_1387469</name>
</gene>
<evidence type="ECO:0000313" key="1">
    <source>
        <dbReference type="EMBL" id="KAF9520122.1"/>
    </source>
</evidence>
<organism evidence="1 2">
    <name type="scientific">Hydnum rufescens UP504</name>
    <dbReference type="NCBI Taxonomy" id="1448309"/>
    <lineage>
        <taxon>Eukaryota</taxon>
        <taxon>Fungi</taxon>
        <taxon>Dikarya</taxon>
        <taxon>Basidiomycota</taxon>
        <taxon>Agaricomycotina</taxon>
        <taxon>Agaricomycetes</taxon>
        <taxon>Cantharellales</taxon>
        <taxon>Hydnaceae</taxon>
        <taxon>Hydnum</taxon>
    </lineage>
</organism>
<comment type="caution">
    <text evidence="1">The sequence shown here is derived from an EMBL/GenBank/DDBJ whole genome shotgun (WGS) entry which is preliminary data.</text>
</comment>